<proteinExistence type="predicted"/>
<gene>
    <name evidence="1" type="ORF">DPMN_111357</name>
</gene>
<organism evidence="1 2">
    <name type="scientific">Dreissena polymorpha</name>
    <name type="common">Zebra mussel</name>
    <name type="synonym">Mytilus polymorpha</name>
    <dbReference type="NCBI Taxonomy" id="45954"/>
    <lineage>
        <taxon>Eukaryota</taxon>
        <taxon>Metazoa</taxon>
        <taxon>Spiralia</taxon>
        <taxon>Lophotrochozoa</taxon>
        <taxon>Mollusca</taxon>
        <taxon>Bivalvia</taxon>
        <taxon>Autobranchia</taxon>
        <taxon>Heteroconchia</taxon>
        <taxon>Euheterodonta</taxon>
        <taxon>Imparidentia</taxon>
        <taxon>Neoheterodontei</taxon>
        <taxon>Myida</taxon>
        <taxon>Dreissenoidea</taxon>
        <taxon>Dreissenidae</taxon>
        <taxon>Dreissena</taxon>
    </lineage>
</organism>
<keyword evidence="2" id="KW-1185">Reference proteome</keyword>
<reference evidence="1" key="1">
    <citation type="journal article" date="2019" name="bioRxiv">
        <title>The Genome of the Zebra Mussel, Dreissena polymorpha: A Resource for Invasive Species Research.</title>
        <authorList>
            <person name="McCartney M.A."/>
            <person name="Auch B."/>
            <person name="Kono T."/>
            <person name="Mallez S."/>
            <person name="Zhang Y."/>
            <person name="Obille A."/>
            <person name="Becker A."/>
            <person name="Abrahante J.E."/>
            <person name="Garbe J."/>
            <person name="Badalamenti J.P."/>
            <person name="Herman A."/>
            <person name="Mangelson H."/>
            <person name="Liachko I."/>
            <person name="Sullivan S."/>
            <person name="Sone E.D."/>
            <person name="Koren S."/>
            <person name="Silverstein K.A.T."/>
            <person name="Beckman K.B."/>
            <person name="Gohl D.M."/>
        </authorList>
    </citation>
    <scope>NUCLEOTIDE SEQUENCE</scope>
    <source>
        <strain evidence="1">Duluth1</strain>
        <tissue evidence="1">Whole animal</tissue>
    </source>
</reference>
<dbReference type="AlphaFoldDB" id="A0A9D4KDR5"/>
<sequence>MRIRNILTSARDIGLSPRAGSLAQLHGAVVGLCARSEQQALARVYDHCAL</sequence>
<dbReference type="Proteomes" id="UP000828390">
    <property type="component" value="Unassembled WGS sequence"/>
</dbReference>
<name>A0A9D4KDR5_DREPO</name>
<reference evidence="1" key="2">
    <citation type="submission" date="2020-11" db="EMBL/GenBank/DDBJ databases">
        <authorList>
            <person name="McCartney M.A."/>
            <person name="Auch B."/>
            <person name="Kono T."/>
            <person name="Mallez S."/>
            <person name="Becker A."/>
            <person name="Gohl D.M."/>
            <person name="Silverstein K.A.T."/>
            <person name="Koren S."/>
            <person name="Bechman K.B."/>
            <person name="Herman A."/>
            <person name="Abrahante J.E."/>
            <person name="Garbe J."/>
        </authorList>
    </citation>
    <scope>NUCLEOTIDE SEQUENCE</scope>
    <source>
        <strain evidence="1">Duluth1</strain>
        <tissue evidence="1">Whole animal</tissue>
    </source>
</reference>
<protein>
    <submittedName>
        <fullName evidence="1">Uncharacterized protein</fullName>
    </submittedName>
</protein>
<accession>A0A9D4KDR5</accession>
<evidence type="ECO:0000313" key="2">
    <source>
        <dbReference type="Proteomes" id="UP000828390"/>
    </source>
</evidence>
<evidence type="ECO:0000313" key="1">
    <source>
        <dbReference type="EMBL" id="KAH3837953.1"/>
    </source>
</evidence>
<comment type="caution">
    <text evidence="1">The sequence shown here is derived from an EMBL/GenBank/DDBJ whole genome shotgun (WGS) entry which is preliminary data.</text>
</comment>
<dbReference type="EMBL" id="JAIWYP010000004">
    <property type="protein sequence ID" value="KAH3837953.1"/>
    <property type="molecule type" value="Genomic_DNA"/>
</dbReference>